<dbReference type="Pfam" id="PF12831">
    <property type="entry name" value="FAD_oxidored"/>
    <property type="match status" value="1"/>
</dbReference>
<dbReference type="STRING" id="1776384.GCA_900086585_01094"/>
<sequence>MEKYYLEEERNIEILEEADVLVVGGGSAGSAAAIAAARAGAKTVLLERYGQLGGMPTGGEVILIPSMSAGKTIMIRGIMLEIMERLTALGGVCGPDKSITGSTDSSHMEKWKKYFNMTWNNEVCYGGYVDPDLMKIVLSQMIEEAGVNLYLHSLCCRAITDAGTVRGVCFESKEGRKAVMAKTVIDCSGDGDIFASAGAEFEIDLSSMQAASRDTDILHDVSRTASLALVYRFGGADYECYADYAATNPQQLKKHEENLQQIAGYALKIFPTSRNDVVWVDNWVLGYSSIKVKDITAVETLVRRTIVDVMDYIRTNKIPGLENIWLYDTAPQLGTRGSRRILGLHHLEMEDLYGQKECDNHIAVIPSTVNPAMPQVPSKIPYGVLVPITVDGLLVAGRCFSSELTVNSMTNLVTHCFAYGQAAGVAAAVAAADDVKVRDVDIKKVQTQLKKQGVYLG</sequence>
<keyword evidence="5" id="KW-0411">Iron-sulfur</keyword>
<dbReference type="EMBL" id="QRMS01000003">
    <property type="protein sequence ID" value="RHJ87529.1"/>
    <property type="molecule type" value="Genomic_DNA"/>
</dbReference>
<dbReference type="AlphaFoldDB" id="A0A415E1N2"/>
<dbReference type="Gene3D" id="3.50.50.60">
    <property type="entry name" value="FAD/NAD(P)-binding domain"/>
    <property type="match status" value="1"/>
</dbReference>
<evidence type="ECO:0000313" key="6">
    <source>
        <dbReference type="EMBL" id="RHJ87529.1"/>
    </source>
</evidence>
<dbReference type="GO" id="GO:0051539">
    <property type="term" value="F:4 iron, 4 sulfur cluster binding"/>
    <property type="evidence" value="ECO:0007669"/>
    <property type="project" value="UniProtKB-KW"/>
</dbReference>
<keyword evidence="2" id="KW-0479">Metal-binding</keyword>
<dbReference type="GO" id="GO:0046872">
    <property type="term" value="F:metal ion binding"/>
    <property type="evidence" value="ECO:0007669"/>
    <property type="project" value="UniProtKB-KW"/>
</dbReference>
<dbReference type="GO" id="GO:0016491">
    <property type="term" value="F:oxidoreductase activity"/>
    <property type="evidence" value="ECO:0007669"/>
    <property type="project" value="UniProtKB-KW"/>
</dbReference>
<gene>
    <name evidence="6" type="ORF">DW099_12615</name>
</gene>
<dbReference type="RefSeq" id="WP_118335923.1">
    <property type="nucleotide sequence ID" value="NZ_AP025567.1"/>
</dbReference>
<reference evidence="6 7" key="1">
    <citation type="submission" date="2018-08" db="EMBL/GenBank/DDBJ databases">
        <title>A genome reference for cultivated species of the human gut microbiota.</title>
        <authorList>
            <person name="Zou Y."/>
            <person name="Xue W."/>
            <person name="Luo G."/>
        </authorList>
    </citation>
    <scope>NUCLEOTIDE SEQUENCE [LARGE SCALE GENOMIC DNA]</scope>
    <source>
        <strain evidence="6 7">AM07-24</strain>
    </source>
</reference>
<dbReference type="PANTHER" id="PTHR43498:SF1">
    <property type="entry name" value="COB--COM HETERODISULFIDE REDUCTASE IRON-SULFUR SUBUNIT A"/>
    <property type="match status" value="1"/>
</dbReference>
<evidence type="ECO:0000313" key="7">
    <source>
        <dbReference type="Proteomes" id="UP000284841"/>
    </source>
</evidence>
<accession>A0A415E1N2</accession>
<name>A0A415E1N2_9FIRM</name>
<dbReference type="Proteomes" id="UP000284841">
    <property type="component" value="Unassembled WGS sequence"/>
</dbReference>
<protein>
    <submittedName>
        <fullName evidence="6">FAD-dependent oxidoreductase</fullName>
    </submittedName>
</protein>
<dbReference type="InterPro" id="IPR039650">
    <property type="entry name" value="HdrA-like"/>
</dbReference>
<keyword evidence="3" id="KW-0560">Oxidoreductase</keyword>
<comment type="caution">
    <text evidence="6">The sequence shown here is derived from an EMBL/GenBank/DDBJ whole genome shotgun (WGS) entry which is preliminary data.</text>
</comment>
<keyword evidence="4" id="KW-0408">Iron</keyword>
<dbReference type="OrthoDB" id="9759982at2"/>
<evidence type="ECO:0000256" key="2">
    <source>
        <dbReference type="ARBA" id="ARBA00022723"/>
    </source>
</evidence>
<evidence type="ECO:0000256" key="1">
    <source>
        <dbReference type="ARBA" id="ARBA00022485"/>
    </source>
</evidence>
<keyword evidence="7" id="KW-1185">Reference proteome</keyword>
<evidence type="ECO:0000256" key="5">
    <source>
        <dbReference type="ARBA" id="ARBA00023014"/>
    </source>
</evidence>
<proteinExistence type="predicted"/>
<dbReference type="PANTHER" id="PTHR43498">
    <property type="entry name" value="FERREDOXIN:COB-COM HETERODISULFIDE REDUCTASE SUBUNIT A"/>
    <property type="match status" value="1"/>
</dbReference>
<keyword evidence="1" id="KW-0004">4Fe-4S</keyword>
<dbReference type="InterPro" id="IPR036188">
    <property type="entry name" value="FAD/NAD-bd_sf"/>
</dbReference>
<evidence type="ECO:0000256" key="3">
    <source>
        <dbReference type="ARBA" id="ARBA00023002"/>
    </source>
</evidence>
<dbReference type="SUPFAM" id="SSF51905">
    <property type="entry name" value="FAD/NAD(P)-binding domain"/>
    <property type="match status" value="1"/>
</dbReference>
<organism evidence="6 7">
    <name type="scientific">Emergencia timonensis</name>
    <dbReference type="NCBI Taxonomy" id="1776384"/>
    <lineage>
        <taxon>Bacteria</taxon>
        <taxon>Bacillati</taxon>
        <taxon>Bacillota</taxon>
        <taxon>Clostridia</taxon>
        <taxon>Peptostreptococcales</taxon>
        <taxon>Anaerovoracaceae</taxon>
        <taxon>Emergencia</taxon>
    </lineage>
</organism>
<evidence type="ECO:0000256" key="4">
    <source>
        <dbReference type="ARBA" id="ARBA00023004"/>
    </source>
</evidence>